<protein>
    <submittedName>
        <fullName evidence="1">Uncharacterized protein</fullName>
    </submittedName>
</protein>
<evidence type="ECO:0000313" key="1">
    <source>
        <dbReference type="EMBL" id="KAA1128507.1"/>
    </source>
</evidence>
<reference evidence="1 2" key="1">
    <citation type="submission" date="2019-05" db="EMBL/GenBank/DDBJ databases">
        <title>Emergence of the Ug99 lineage of the wheat stem rust pathogen through somatic hybridization.</title>
        <authorList>
            <person name="Li F."/>
            <person name="Upadhyaya N.M."/>
            <person name="Sperschneider J."/>
            <person name="Matny O."/>
            <person name="Nguyen-Phuc H."/>
            <person name="Mago R."/>
            <person name="Raley C."/>
            <person name="Miller M.E."/>
            <person name="Silverstein K.A.T."/>
            <person name="Henningsen E."/>
            <person name="Hirsch C.D."/>
            <person name="Visser B."/>
            <person name="Pretorius Z.A."/>
            <person name="Steffenson B.J."/>
            <person name="Schwessinger B."/>
            <person name="Dodds P.N."/>
            <person name="Figueroa M."/>
        </authorList>
    </citation>
    <scope>NUCLEOTIDE SEQUENCE [LARGE SCALE GENOMIC DNA]</scope>
    <source>
        <strain evidence="1 2">Ug99</strain>
    </source>
</reference>
<dbReference type="Proteomes" id="UP000325313">
    <property type="component" value="Unassembled WGS sequence"/>
</dbReference>
<comment type="caution">
    <text evidence="1">The sequence shown here is derived from an EMBL/GenBank/DDBJ whole genome shotgun (WGS) entry which is preliminary data.</text>
</comment>
<gene>
    <name evidence="1" type="ORF">PGTUg99_018461</name>
</gene>
<proteinExistence type="predicted"/>
<organism evidence="1 2">
    <name type="scientific">Puccinia graminis f. sp. tritici</name>
    <dbReference type="NCBI Taxonomy" id="56615"/>
    <lineage>
        <taxon>Eukaryota</taxon>
        <taxon>Fungi</taxon>
        <taxon>Dikarya</taxon>
        <taxon>Basidiomycota</taxon>
        <taxon>Pucciniomycotina</taxon>
        <taxon>Pucciniomycetes</taxon>
        <taxon>Pucciniales</taxon>
        <taxon>Pucciniaceae</taxon>
        <taxon>Puccinia</taxon>
    </lineage>
</organism>
<sequence>MKIARISIVATILSGSIYFKAHGIEFKTIHLWEWDSTDEMAATVQAELPTWGQSRDFRLRPTPHLNLPNWGVTIHRDADMSKCFKFKEPLSDPGSGRQLSLEMAESSATNQAIQIFLSFPTSGNGPLLPVKIFAANNKLTADSAVEIVIIY</sequence>
<dbReference type="EMBL" id="VDEP01000141">
    <property type="protein sequence ID" value="KAA1128507.1"/>
    <property type="molecule type" value="Genomic_DNA"/>
</dbReference>
<evidence type="ECO:0000313" key="2">
    <source>
        <dbReference type="Proteomes" id="UP000325313"/>
    </source>
</evidence>
<dbReference type="AlphaFoldDB" id="A0A5B0RSG5"/>
<name>A0A5B0RSG5_PUCGR</name>
<accession>A0A5B0RSG5</accession>